<gene>
    <name evidence="1" type="ORF">NDU88_005203</name>
</gene>
<protein>
    <submittedName>
        <fullName evidence="1">Uncharacterized protein</fullName>
    </submittedName>
</protein>
<evidence type="ECO:0000313" key="2">
    <source>
        <dbReference type="Proteomes" id="UP001066276"/>
    </source>
</evidence>
<reference evidence="1" key="1">
    <citation type="journal article" date="2022" name="bioRxiv">
        <title>Sequencing and chromosome-scale assembly of the giantPleurodeles waltlgenome.</title>
        <authorList>
            <person name="Brown T."/>
            <person name="Elewa A."/>
            <person name="Iarovenko S."/>
            <person name="Subramanian E."/>
            <person name="Araus A.J."/>
            <person name="Petzold A."/>
            <person name="Susuki M."/>
            <person name="Suzuki K.-i.T."/>
            <person name="Hayashi T."/>
            <person name="Toyoda A."/>
            <person name="Oliveira C."/>
            <person name="Osipova E."/>
            <person name="Leigh N.D."/>
            <person name="Simon A."/>
            <person name="Yun M.H."/>
        </authorList>
    </citation>
    <scope>NUCLEOTIDE SEQUENCE</scope>
    <source>
        <strain evidence="1">20211129_DDA</strain>
        <tissue evidence="1">Liver</tissue>
    </source>
</reference>
<sequence>MGAARTSGVDDMDWRRRRDSRIQISTERGDNSISRVEIQQDGTMAVGVPEMSVESIEPSDKRVALISADT</sequence>
<proteinExistence type="predicted"/>
<dbReference type="Proteomes" id="UP001066276">
    <property type="component" value="Chromosome 6"/>
</dbReference>
<dbReference type="EMBL" id="JANPWB010000010">
    <property type="protein sequence ID" value="KAJ1138822.1"/>
    <property type="molecule type" value="Genomic_DNA"/>
</dbReference>
<organism evidence="1 2">
    <name type="scientific">Pleurodeles waltl</name>
    <name type="common">Iberian ribbed newt</name>
    <dbReference type="NCBI Taxonomy" id="8319"/>
    <lineage>
        <taxon>Eukaryota</taxon>
        <taxon>Metazoa</taxon>
        <taxon>Chordata</taxon>
        <taxon>Craniata</taxon>
        <taxon>Vertebrata</taxon>
        <taxon>Euteleostomi</taxon>
        <taxon>Amphibia</taxon>
        <taxon>Batrachia</taxon>
        <taxon>Caudata</taxon>
        <taxon>Salamandroidea</taxon>
        <taxon>Salamandridae</taxon>
        <taxon>Pleurodelinae</taxon>
        <taxon>Pleurodeles</taxon>
    </lineage>
</organism>
<keyword evidence="2" id="KW-1185">Reference proteome</keyword>
<accession>A0AAV7QE51</accession>
<dbReference type="AlphaFoldDB" id="A0AAV7QE51"/>
<evidence type="ECO:0000313" key="1">
    <source>
        <dbReference type="EMBL" id="KAJ1138822.1"/>
    </source>
</evidence>
<name>A0AAV7QE51_PLEWA</name>
<comment type="caution">
    <text evidence="1">The sequence shown here is derived from an EMBL/GenBank/DDBJ whole genome shotgun (WGS) entry which is preliminary data.</text>
</comment>